<name>A0A842HAY8_9BACT</name>
<dbReference type="AlphaFoldDB" id="A0A842HAY8"/>
<sequence>MQQNKLAPNQLCAQERIVSAKPDCHGFALVIALMLMAFIFLLLSSLGSLTIVEVSGSVVHKDLEKARQNALFGMSVALGELQSALGPDQRVNATAALDTQSEEDRKQWLGVYKSWTDQSTTRPAQPEFVRWMVSGDATALKQHNTAREGEIGTPYLGLIRGSTDFQVEAGLVEIEQDDGGGAYAWWIGDENAKARVHTDTRGGNDITQWVERAQGAAGANTQALAYMSGVDSGDNRLGMALPRGSLELFGATSGQEESLMRSLTPYSYGLLTNVRSGGLRKDLSFYLETSMEDRPQDPLYTLDGRNGVHFGELWAYYNLWRQLDFTGALTHPDGGALSSAVPVLTGDADPSVERVSPFGVYGRPLLARVSWMISLQSNPDMDTVVDGRPTEYQMEVVLDPIVTLWNPYDVSLNVPAGSYVRLRLDGLPYIAEVFADGVSINPGGSPFVGSSSLLQGADIELLIGNQAGSELRMRPGEVLMYSIAGSTSYSVSAKANLAIEAQLGWSRGGGIIAPVGANVSEDALMSIELRADPNGRAVAQWELINFEERIGRIGGAISGGFSLDRYGWHGNSMVPSDYPDIFTDIPEITLGTAADLSKSGGGGSAGAIGKFPVAVFSIGLRTEEGSAIPGRFLSRATRAAGGFDLQDLSAETLASQGIDIQMRAMSSITDNPGFDVFNGKAYFGGSYMATSGNSYLITQSIPRTPVYSLAAFQHATAGGLSGLRWDIPTNINTDFHKRKIEPAVAQIVGNSHALPIFAPNQTTGTTNDGHPAIDHSYYANQALWDDWFLSSISPRQSAAYRDAGIDQTQAAVFDAFVGDETPLPNKRMKLHYSGDADDLRTSLFQENGNPRPEAYTLAAESLMVEGMFNVNSTDVDAWTAILSSLRSEPVAVLDLSGSLDWDDEEDYTAIPGLMLPASGRLEDGDLGNAARPEQWLGYRSFTDENIRELAEAIVAQVRLRGPFLSIADFVNRRVGADEDLAKSGALQAALDEVINETLMQGSRKVALGDVPGSLPFRQAEVGARSTGSAAYVDQADLLTILGPGLNVRSDTFTIRSYGEVNDNFGNRVASVRCEAVVQRVPEYVDSAEEPRLAYDQLNNTNKLFGRQFKVVSFRWLDEDEI</sequence>
<dbReference type="EMBL" id="JACHVB010000012">
    <property type="protein sequence ID" value="MBC2592886.1"/>
    <property type="molecule type" value="Genomic_DNA"/>
</dbReference>
<keyword evidence="1" id="KW-0812">Transmembrane</keyword>
<keyword evidence="1" id="KW-1133">Transmembrane helix</keyword>
<evidence type="ECO:0000256" key="1">
    <source>
        <dbReference type="SAM" id="Phobius"/>
    </source>
</evidence>
<proteinExistence type="predicted"/>
<accession>A0A842HAY8</accession>
<gene>
    <name evidence="2" type="ORF">H5P28_01305</name>
</gene>
<keyword evidence="3" id="KW-1185">Reference proteome</keyword>
<dbReference type="Proteomes" id="UP000546464">
    <property type="component" value="Unassembled WGS sequence"/>
</dbReference>
<dbReference type="RefSeq" id="WP_185673899.1">
    <property type="nucleotide sequence ID" value="NZ_JACHVB010000012.1"/>
</dbReference>
<comment type="caution">
    <text evidence="2">The sequence shown here is derived from an EMBL/GenBank/DDBJ whole genome shotgun (WGS) entry which is preliminary data.</text>
</comment>
<evidence type="ECO:0000313" key="3">
    <source>
        <dbReference type="Proteomes" id="UP000546464"/>
    </source>
</evidence>
<reference evidence="2 3" key="1">
    <citation type="submission" date="2020-07" db="EMBL/GenBank/DDBJ databases">
        <authorList>
            <person name="Feng X."/>
        </authorList>
    </citation>
    <scope>NUCLEOTIDE SEQUENCE [LARGE SCALE GENOMIC DNA]</scope>
    <source>
        <strain evidence="2 3">JCM31066</strain>
    </source>
</reference>
<evidence type="ECO:0000313" key="2">
    <source>
        <dbReference type="EMBL" id="MBC2592886.1"/>
    </source>
</evidence>
<feature type="transmembrane region" description="Helical" evidence="1">
    <location>
        <begin position="26"/>
        <end position="47"/>
    </location>
</feature>
<protein>
    <submittedName>
        <fullName evidence="2">Uncharacterized protein</fullName>
    </submittedName>
</protein>
<organism evidence="2 3">
    <name type="scientific">Ruficoccus amylovorans</name>
    <dbReference type="NCBI Taxonomy" id="1804625"/>
    <lineage>
        <taxon>Bacteria</taxon>
        <taxon>Pseudomonadati</taxon>
        <taxon>Verrucomicrobiota</taxon>
        <taxon>Opitutia</taxon>
        <taxon>Puniceicoccales</taxon>
        <taxon>Cerasicoccaceae</taxon>
        <taxon>Ruficoccus</taxon>
    </lineage>
</organism>
<keyword evidence="1" id="KW-0472">Membrane</keyword>